<gene>
    <name evidence="4" type="ORF">CSSPTR1EN2_LOCUS23781</name>
</gene>
<sequence length="675" mass="75578">MGVCHVPCLGCAVAIQRSVVKDGSPSTWSSPSTTSFSSLNLCVCSSGVVSKKSCPGASCLVKKQSLSGGTEHGVLAMAVTTVLSEVETTGTLLSLQLMQIGDPSNVEHRAQESLASQIVDEPNVDSIPEKEIVRRQRIAQSNKGKVPWNKGRRHPPETIARIREKTQEAMNKPQVRAKLRQNGRAHSCESKEKIRLKMKIVWDRKRTKASIERMCVRDWQEAVAEAARQGGLGDEEVEWDTYKNLKQKIRLEQLTAAKQDQIQLKEERRAMRKAMRGNGYSLEHRMKISEAIRAKWEDPEYREKTVASMHKRTGLYTVRRVKSSVRKEHRHRSTPDKRFISEVLADENAQELHRTSAPDPFRKPPHVILQTTVQQKMMLFSEDEKVSKKRVEVSNTEPKYSVLEVRASEVPCNGFRNHIPQESAQSIVDLPAFASYTDPLASQKLEKIKQLRESRLQMESKRREAADRARLLMAEAERAALVLESAARTDKAALATLNETRRLLAEAARSMQMAESGRVDYPLLPELTSSGYANGMQRGTYFSPSACSPKQSGTSTRNPSGGSLEVIDVPRVSHFSPDNPQSCQLETGTRGITDIDSATTELTSMLVGSFSRLTAREICLVSATRQDQQENNFQTAAAPLGSNSRIKVKKWYKDNELLMEDMEKQFVVEEMGNNS</sequence>
<organism evidence="4 5">
    <name type="scientific">Sphagnum troendelagicum</name>
    <dbReference type="NCBI Taxonomy" id="128251"/>
    <lineage>
        <taxon>Eukaryota</taxon>
        <taxon>Viridiplantae</taxon>
        <taxon>Streptophyta</taxon>
        <taxon>Embryophyta</taxon>
        <taxon>Bryophyta</taxon>
        <taxon>Sphagnophytina</taxon>
        <taxon>Sphagnopsida</taxon>
        <taxon>Sphagnales</taxon>
        <taxon>Sphagnaceae</taxon>
        <taxon>Sphagnum</taxon>
    </lineage>
</organism>
<dbReference type="PANTHER" id="PTHR34199">
    <property type="entry name" value="NUMOD3 MOTIF FAMILY PROTEIN, EXPRESSED"/>
    <property type="match status" value="1"/>
</dbReference>
<evidence type="ECO:0000259" key="3">
    <source>
        <dbReference type="Pfam" id="PF07460"/>
    </source>
</evidence>
<keyword evidence="1" id="KW-0175">Coiled coil</keyword>
<evidence type="ECO:0000256" key="1">
    <source>
        <dbReference type="SAM" id="Coils"/>
    </source>
</evidence>
<keyword evidence="5" id="KW-1185">Reference proteome</keyword>
<evidence type="ECO:0000313" key="5">
    <source>
        <dbReference type="Proteomes" id="UP001497512"/>
    </source>
</evidence>
<dbReference type="Pfam" id="PF07460">
    <property type="entry name" value="NUMOD3"/>
    <property type="match status" value="1"/>
</dbReference>
<dbReference type="InterPro" id="IPR003611">
    <property type="entry name" value="NUMOD3"/>
</dbReference>
<dbReference type="PANTHER" id="PTHR34199:SF2">
    <property type="entry name" value="NUMOD3 MOTIF FAMILY PROTEIN, EXPRESSED"/>
    <property type="match status" value="1"/>
</dbReference>
<dbReference type="EMBL" id="OZ019901">
    <property type="protein sequence ID" value="CAK9237594.1"/>
    <property type="molecule type" value="Genomic_DNA"/>
</dbReference>
<name>A0ABP0V4I6_9BRYO</name>
<feature type="region of interest" description="Disordered" evidence="2">
    <location>
        <begin position="543"/>
        <end position="562"/>
    </location>
</feature>
<evidence type="ECO:0000313" key="4">
    <source>
        <dbReference type="EMBL" id="CAK9237594.1"/>
    </source>
</evidence>
<protein>
    <recommendedName>
        <fullName evidence="3">Nuclease associated modular domain-containing protein</fullName>
    </recommendedName>
</protein>
<dbReference type="Proteomes" id="UP001497512">
    <property type="component" value="Chromosome 9"/>
</dbReference>
<reference evidence="4" key="1">
    <citation type="submission" date="2024-02" db="EMBL/GenBank/DDBJ databases">
        <authorList>
            <consortium name="ELIXIR-Norway"/>
            <consortium name="Elixir Norway"/>
        </authorList>
    </citation>
    <scope>NUCLEOTIDE SEQUENCE</scope>
</reference>
<accession>A0ABP0V4I6</accession>
<proteinExistence type="predicted"/>
<feature type="domain" description="Nuclease associated modular" evidence="3">
    <location>
        <begin position="135"/>
        <end position="163"/>
    </location>
</feature>
<feature type="coiled-coil region" evidence="1">
    <location>
        <begin position="441"/>
        <end position="468"/>
    </location>
</feature>
<evidence type="ECO:0000256" key="2">
    <source>
        <dbReference type="SAM" id="MobiDB-lite"/>
    </source>
</evidence>
<feature type="compositionally biased region" description="Polar residues" evidence="2">
    <location>
        <begin position="543"/>
        <end position="561"/>
    </location>
</feature>